<sequence length="414" mass="46057">MILLGKLSKDFWLFGSFFYLYYFIWAVCTTFFSLWLTNKMGLTSTEAGIVFSAVAIAAMCFQPFFGIISDKLGFKKNLMWVFIALLVFIAPFFIYIFPFLLQSNIFLGAIIGGAYLGACFNGGCGAIEAYIEKVSRVKSFEYGQVRMFGSLGAATAVFITGRLFSTDPNLLYWISSLAAVVLAIVFALTKITNNNEMKKTEIQEATSKKSILETFKNRKFWFLIIYVVGVGCIYEVFDQQFPVYFTQFFSSPSEGAGVFGNLLTIQTFMEACVMIIAPFFIIKIGAKNALIYCGCIMSIRIIGSGFADDAVVIILLKLMHALEVPILLVAIFKYINEHFNAELSATIYLIAFQFSKQVGATFLSAIAGNMYDTVGFKDAYLLLGFIALFFTIISVFTLSGSSRIRKNPSITETA</sequence>
<keyword evidence="7 8" id="KW-0472">Membrane</keyword>
<dbReference type="PANTHER" id="PTHR23522:SF10">
    <property type="entry name" value="3-PHENYLPROPIONIC ACID TRANSPORTER-RELATED"/>
    <property type="match status" value="1"/>
</dbReference>
<dbReference type="GO" id="GO:0015528">
    <property type="term" value="F:lactose:proton symporter activity"/>
    <property type="evidence" value="ECO:0007669"/>
    <property type="project" value="TreeGrafter"/>
</dbReference>
<dbReference type="InterPro" id="IPR036259">
    <property type="entry name" value="MFS_trans_sf"/>
</dbReference>
<proteinExistence type="predicted"/>
<name>A0A0M4FL79_9BACI</name>
<feature type="transmembrane region" description="Helical" evidence="8">
    <location>
        <begin position="347"/>
        <end position="367"/>
    </location>
</feature>
<feature type="transmembrane region" description="Helical" evidence="8">
    <location>
        <begin position="379"/>
        <end position="398"/>
    </location>
</feature>
<evidence type="ECO:0000256" key="6">
    <source>
        <dbReference type="ARBA" id="ARBA00022989"/>
    </source>
</evidence>
<dbReference type="AlphaFoldDB" id="A0A0M4FL79"/>
<feature type="transmembrane region" description="Helical" evidence="8">
    <location>
        <begin position="48"/>
        <end position="68"/>
    </location>
</feature>
<evidence type="ECO:0000256" key="1">
    <source>
        <dbReference type="ARBA" id="ARBA00004429"/>
    </source>
</evidence>
<evidence type="ECO:0000256" key="8">
    <source>
        <dbReference type="SAM" id="Phobius"/>
    </source>
</evidence>
<dbReference type="PROSITE" id="PS50850">
    <property type="entry name" value="MFS"/>
    <property type="match status" value="1"/>
</dbReference>
<dbReference type="GO" id="GO:0005886">
    <property type="term" value="C:plasma membrane"/>
    <property type="evidence" value="ECO:0007669"/>
    <property type="project" value="UniProtKB-SubCell"/>
</dbReference>
<protein>
    <submittedName>
        <fullName evidence="10">Galactoside permease</fullName>
    </submittedName>
</protein>
<dbReference type="NCBIfam" id="NF007077">
    <property type="entry name" value="PRK09528.1"/>
    <property type="match status" value="1"/>
</dbReference>
<dbReference type="EMBL" id="CP012600">
    <property type="protein sequence ID" value="ALC84324.1"/>
    <property type="molecule type" value="Genomic_DNA"/>
</dbReference>
<reference evidence="11" key="1">
    <citation type="submission" date="2015-08" db="EMBL/GenBank/DDBJ databases">
        <title>Genome sequencing project for genomic taxonomy and phylogenomics of Bacillus-like bacteria.</title>
        <authorList>
            <person name="Liu B."/>
            <person name="Wang J."/>
            <person name="Zhu Y."/>
            <person name="Liu G."/>
            <person name="Chen Q."/>
            <person name="Chen Z."/>
            <person name="Lan J."/>
            <person name="Che J."/>
            <person name="Ge C."/>
            <person name="Shi H."/>
            <person name="Pan Z."/>
            <person name="Liu X."/>
        </authorList>
    </citation>
    <scope>NUCLEOTIDE SEQUENCE [LARGE SCALE GENOMIC DNA]</scope>
    <source>
        <strain evidence="11">FJAT-4402</strain>
    </source>
</reference>
<reference evidence="10 11" key="2">
    <citation type="journal article" date="2016" name="Int. J. Syst. Evol. Microbiol.">
        <title>Bacillus gobiensis sp. nov., isolated from a soil sample.</title>
        <authorList>
            <person name="Liu B."/>
            <person name="Liu G.H."/>
            <person name="Cetin S."/>
            <person name="Schumann P."/>
            <person name="Pan Z.Z."/>
            <person name="Chen Q.Q."/>
        </authorList>
    </citation>
    <scope>NUCLEOTIDE SEQUENCE [LARGE SCALE GENOMIC DNA]</scope>
    <source>
        <strain evidence="10 11">FJAT-4402</strain>
    </source>
</reference>
<dbReference type="SUPFAM" id="SSF103473">
    <property type="entry name" value="MFS general substrate transporter"/>
    <property type="match status" value="1"/>
</dbReference>
<keyword evidence="4" id="KW-0997">Cell inner membrane</keyword>
<dbReference type="Gene3D" id="1.20.1250.20">
    <property type="entry name" value="MFS general substrate transporter like domains"/>
    <property type="match status" value="2"/>
</dbReference>
<accession>A0A0M4FL79</accession>
<keyword evidence="3" id="KW-1003">Cell membrane</keyword>
<feature type="transmembrane region" description="Helical" evidence="8">
    <location>
        <begin position="12"/>
        <end position="36"/>
    </location>
</feature>
<feature type="transmembrane region" description="Helical" evidence="8">
    <location>
        <begin position="257"/>
        <end position="282"/>
    </location>
</feature>
<dbReference type="PANTHER" id="PTHR23522">
    <property type="entry name" value="BLL5896 PROTEIN"/>
    <property type="match status" value="1"/>
</dbReference>
<evidence type="ECO:0000256" key="3">
    <source>
        <dbReference type="ARBA" id="ARBA00022475"/>
    </source>
</evidence>
<dbReference type="Pfam" id="PF01306">
    <property type="entry name" value="LacY_symp"/>
    <property type="match status" value="1"/>
</dbReference>
<evidence type="ECO:0000256" key="5">
    <source>
        <dbReference type="ARBA" id="ARBA00022692"/>
    </source>
</evidence>
<dbReference type="Proteomes" id="UP000067625">
    <property type="component" value="Chromosome"/>
</dbReference>
<evidence type="ECO:0000256" key="2">
    <source>
        <dbReference type="ARBA" id="ARBA00022448"/>
    </source>
</evidence>
<feature type="transmembrane region" description="Helical" evidence="8">
    <location>
        <begin position="143"/>
        <end position="164"/>
    </location>
</feature>
<keyword evidence="5 8" id="KW-0812">Transmembrane</keyword>
<keyword evidence="6 8" id="KW-1133">Transmembrane helix</keyword>
<feature type="domain" description="Major facilitator superfamily (MFS) profile" evidence="9">
    <location>
        <begin position="1"/>
        <end position="402"/>
    </location>
</feature>
<gene>
    <name evidence="10" type="ORF">AM592_19565</name>
</gene>
<dbReference type="PATRIC" id="fig|1441095.3.peg.4325"/>
<dbReference type="NCBIfam" id="TIGR00882">
    <property type="entry name" value="2A0105"/>
    <property type="match status" value="1"/>
</dbReference>
<evidence type="ECO:0000256" key="4">
    <source>
        <dbReference type="ARBA" id="ARBA00022519"/>
    </source>
</evidence>
<feature type="transmembrane region" description="Helical" evidence="8">
    <location>
        <begin position="106"/>
        <end position="131"/>
    </location>
</feature>
<dbReference type="OrthoDB" id="9150135at2"/>
<evidence type="ECO:0000313" key="11">
    <source>
        <dbReference type="Proteomes" id="UP000067625"/>
    </source>
</evidence>
<dbReference type="GO" id="GO:0030395">
    <property type="term" value="F:lactose binding"/>
    <property type="evidence" value="ECO:0007669"/>
    <property type="project" value="TreeGrafter"/>
</dbReference>
<dbReference type="InterPro" id="IPR000576">
    <property type="entry name" value="LacY/RafB_perm_fam"/>
</dbReference>
<keyword evidence="11" id="KW-1185">Reference proteome</keyword>
<keyword evidence="2" id="KW-0813">Transport</keyword>
<evidence type="ECO:0000259" key="9">
    <source>
        <dbReference type="PROSITE" id="PS50850"/>
    </source>
</evidence>
<feature type="transmembrane region" description="Helical" evidence="8">
    <location>
        <begin position="289"/>
        <end position="307"/>
    </location>
</feature>
<dbReference type="PRINTS" id="PR00174">
    <property type="entry name" value="LACYSMPORT"/>
</dbReference>
<evidence type="ECO:0000313" key="10">
    <source>
        <dbReference type="EMBL" id="ALC84324.1"/>
    </source>
</evidence>
<organism evidence="10 11">
    <name type="scientific">Bacillus gobiensis</name>
    <dbReference type="NCBI Taxonomy" id="1441095"/>
    <lineage>
        <taxon>Bacteria</taxon>
        <taxon>Bacillati</taxon>
        <taxon>Bacillota</taxon>
        <taxon>Bacilli</taxon>
        <taxon>Bacillales</taxon>
        <taxon>Bacillaceae</taxon>
        <taxon>Bacillus</taxon>
    </lineage>
</organism>
<dbReference type="InterPro" id="IPR020846">
    <property type="entry name" value="MFS_dom"/>
</dbReference>
<evidence type="ECO:0000256" key="7">
    <source>
        <dbReference type="ARBA" id="ARBA00023136"/>
    </source>
</evidence>
<dbReference type="STRING" id="1441095.AM592_19565"/>
<feature type="transmembrane region" description="Helical" evidence="8">
    <location>
        <begin position="220"/>
        <end position="237"/>
    </location>
</feature>
<comment type="subcellular location">
    <subcellularLocation>
        <location evidence="1">Cell inner membrane</location>
        <topology evidence="1">Multi-pass membrane protein</topology>
    </subcellularLocation>
</comment>
<feature type="transmembrane region" description="Helical" evidence="8">
    <location>
        <begin position="170"/>
        <end position="189"/>
    </location>
</feature>
<feature type="transmembrane region" description="Helical" evidence="8">
    <location>
        <begin position="80"/>
        <end position="100"/>
    </location>
</feature>
<feature type="transmembrane region" description="Helical" evidence="8">
    <location>
        <begin position="313"/>
        <end position="335"/>
    </location>
</feature>